<reference evidence="4 5" key="1">
    <citation type="submission" date="2014-09" db="EMBL/GenBank/DDBJ databases">
        <authorList>
            <person name="Hornung B.V."/>
        </authorList>
    </citation>
    <scope>NUCLEOTIDE SEQUENCE [LARGE SCALE GENOMIC DNA]</scope>
    <source>
        <strain evidence="4 5">FRIFI</strain>
    </source>
</reference>
<dbReference type="Proteomes" id="UP000245695">
    <property type="component" value="Chromosome 1"/>
</dbReference>
<evidence type="ECO:0000259" key="3">
    <source>
        <dbReference type="Pfam" id="PF13472"/>
    </source>
</evidence>
<name>A0A2P2BU78_9FIRM</name>
<dbReference type="SUPFAM" id="SSF52266">
    <property type="entry name" value="SGNH hydrolase"/>
    <property type="match status" value="1"/>
</dbReference>
<dbReference type="AlphaFoldDB" id="A0A2P2BU78"/>
<feature type="domain" description="SGNH hydrolase-type esterase" evidence="3">
    <location>
        <begin position="143"/>
        <end position="271"/>
    </location>
</feature>
<feature type="compositionally biased region" description="Basic and acidic residues" evidence="2">
    <location>
        <begin position="41"/>
        <end position="52"/>
    </location>
</feature>
<dbReference type="InterPro" id="IPR036514">
    <property type="entry name" value="SGNH_hydro_sf"/>
</dbReference>
<sequence length="283" mass="32073">MKRKLNKKRVAIATFLLLVAILALFTVIRGEMKNSGNEKISNSKEISKDKNNNDNTNSEEVFEMANSDKTVESGIKAVKRLESKNITEIQEEINDIKRKKEENESKDKNKKVDYSTLFENSVIMGDSRAEGLTEYEILSGSSVVAYKGRTTVEAKDDVSTVVDLSPSNVIMTYGMNDLELYSNPKDFIKSYEKLIKEVQSKLPSSKIYLTSIFPVQQKAINKQPMLKNLDSFNIALENMCSELGIRYINVGTLDSKYYEPDGIHFLPSAYKLWLNSMVSQMNL</sequence>
<accession>A0A2P2BU78</accession>
<feature type="region of interest" description="Disordered" evidence="2">
    <location>
        <begin position="36"/>
        <end position="57"/>
    </location>
</feature>
<protein>
    <submittedName>
        <fullName evidence="4">GDSL-like protein</fullName>
    </submittedName>
</protein>
<dbReference type="RefSeq" id="WP_092923822.1">
    <property type="nucleotide sequence ID" value="NZ_FJTZ01000012.1"/>
</dbReference>
<proteinExistence type="predicted"/>
<dbReference type="EMBL" id="LN650648">
    <property type="protein sequence ID" value="CEI73917.1"/>
    <property type="molecule type" value="Genomic_DNA"/>
</dbReference>
<keyword evidence="1" id="KW-0175">Coiled coil</keyword>
<dbReference type="InterPro" id="IPR013830">
    <property type="entry name" value="SGNH_hydro"/>
</dbReference>
<gene>
    <name evidence="4" type="ORF">FRIFI_2391</name>
</gene>
<evidence type="ECO:0000256" key="1">
    <source>
        <dbReference type="SAM" id="Coils"/>
    </source>
</evidence>
<feature type="coiled-coil region" evidence="1">
    <location>
        <begin position="79"/>
        <end position="109"/>
    </location>
</feature>
<dbReference type="KEGG" id="rhom:FRIFI_2391"/>
<evidence type="ECO:0000313" key="5">
    <source>
        <dbReference type="Proteomes" id="UP000245695"/>
    </source>
</evidence>
<dbReference type="Gene3D" id="3.40.50.1110">
    <property type="entry name" value="SGNH hydrolase"/>
    <property type="match status" value="1"/>
</dbReference>
<keyword evidence="5" id="KW-1185">Reference proteome</keyword>
<dbReference type="Pfam" id="PF13472">
    <property type="entry name" value="Lipase_GDSL_2"/>
    <property type="match status" value="1"/>
</dbReference>
<organism evidence="4 5">
    <name type="scientific">Romboutsia hominis</name>
    <dbReference type="NCBI Taxonomy" id="1507512"/>
    <lineage>
        <taxon>Bacteria</taxon>
        <taxon>Bacillati</taxon>
        <taxon>Bacillota</taxon>
        <taxon>Clostridia</taxon>
        <taxon>Peptostreptococcales</taxon>
        <taxon>Peptostreptococcaceae</taxon>
        <taxon>Romboutsia</taxon>
    </lineage>
</organism>
<evidence type="ECO:0000256" key="2">
    <source>
        <dbReference type="SAM" id="MobiDB-lite"/>
    </source>
</evidence>
<evidence type="ECO:0000313" key="4">
    <source>
        <dbReference type="EMBL" id="CEI73917.1"/>
    </source>
</evidence>